<dbReference type="GO" id="GO:0035556">
    <property type="term" value="P:intracellular signal transduction"/>
    <property type="evidence" value="ECO:0007669"/>
    <property type="project" value="TreeGrafter"/>
</dbReference>
<dbReference type="PANTHER" id="PTHR24356:SF400">
    <property type="entry name" value="SERINE_THREONINE-PROTEIN KINASE CBK1"/>
    <property type="match status" value="1"/>
</dbReference>
<feature type="domain" description="AGC-kinase C-terminal" evidence="11">
    <location>
        <begin position="645"/>
        <end position="715"/>
    </location>
</feature>
<feature type="region of interest" description="Disordered" evidence="9">
    <location>
        <begin position="674"/>
        <end position="694"/>
    </location>
</feature>
<dbReference type="InterPro" id="IPR000961">
    <property type="entry name" value="AGC-kinase_C"/>
</dbReference>
<protein>
    <recommendedName>
        <fullName evidence="1">non-specific serine/threonine protein kinase</fullName>
        <ecNumber evidence="1">2.7.11.1</ecNumber>
    </recommendedName>
</protein>
<reference evidence="12" key="1">
    <citation type="journal article" date="2023" name="Mol. Phylogenet. Evol.">
        <title>Genome-scale phylogeny and comparative genomics of the fungal order Sordariales.</title>
        <authorList>
            <person name="Hensen N."/>
            <person name="Bonometti L."/>
            <person name="Westerberg I."/>
            <person name="Brannstrom I.O."/>
            <person name="Guillou S."/>
            <person name="Cros-Aarteil S."/>
            <person name="Calhoun S."/>
            <person name="Haridas S."/>
            <person name="Kuo A."/>
            <person name="Mondo S."/>
            <person name="Pangilinan J."/>
            <person name="Riley R."/>
            <person name="LaButti K."/>
            <person name="Andreopoulos B."/>
            <person name="Lipzen A."/>
            <person name="Chen C."/>
            <person name="Yan M."/>
            <person name="Daum C."/>
            <person name="Ng V."/>
            <person name="Clum A."/>
            <person name="Steindorff A."/>
            <person name="Ohm R.A."/>
            <person name="Martin F."/>
            <person name="Silar P."/>
            <person name="Natvig D.O."/>
            <person name="Lalanne C."/>
            <person name="Gautier V."/>
            <person name="Ament-Velasquez S.L."/>
            <person name="Kruys A."/>
            <person name="Hutchinson M.I."/>
            <person name="Powell A.J."/>
            <person name="Barry K."/>
            <person name="Miller A.N."/>
            <person name="Grigoriev I.V."/>
            <person name="Debuchy R."/>
            <person name="Gladieux P."/>
            <person name="Hiltunen Thoren M."/>
            <person name="Johannesson H."/>
        </authorList>
    </citation>
    <scope>NUCLEOTIDE SEQUENCE</scope>
    <source>
        <strain evidence="12">CBS 118394</strain>
    </source>
</reference>
<evidence type="ECO:0000256" key="2">
    <source>
        <dbReference type="ARBA" id="ARBA00022527"/>
    </source>
</evidence>
<dbReference type="InterPro" id="IPR000719">
    <property type="entry name" value="Prot_kinase_dom"/>
</dbReference>
<dbReference type="SMART" id="SM00220">
    <property type="entry name" value="S_TKc"/>
    <property type="match status" value="1"/>
</dbReference>
<dbReference type="EMBL" id="JAUEDM010000001">
    <property type="protein sequence ID" value="KAK3328829.1"/>
    <property type="molecule type" value="Genomic_DNA"/>
</dbReference>
<evidence type="ECO:0000313" key="13">
    <source>
        <dbReference type="Proteomes" id="UP001283341"/>
    </source>
</evidence>
<comment type="catalytic activity">
    <reaction evidence="8">
        <text>L-seryl-[protein] + ATP = O-phospho-L-seryl-[protein] + ADP + H(+)</text>
        <dbReference type="Rhea" id="RHEA:17989"/>
        <dbReference type="Rhea" id="RHEA-COMP:9863"/>
        <dbReference type="Rhea" id="RHEA-COMP:11604"/>
        <dbReference type="ChEBI" id="CHEBI:15378"/>
        <dbReference type="ChEBI" id="CHEBI:29999"/>
        <dbReference type="ChEBI" id="CHEBI:30616"/>
        <dbReference type="ChEBI" id="CHEBI:83421"/>
        <dbReference type="ChEBI" id="CHEBI:456216"/>
        <dbReference type="EC" id="2.7.11.1"/>
    </reaction>
</comment>
<feature type="compositionally biased region" description="Polar residues" evidence="9">
    <location>
        <begin position="45"/>
        <end position="75"/>
    </location>
</feature>
<dbReference type="Proteomes" id="UP001283341">
    <property type="component" value="Unassembled WGS sequence"/>
</dbReference>
<evidence type="ECO:0000259" key="10">
    <source>
        <dbReference type="PROSITE" id="PS50011"/>
    </source>
</evidence>
<dbReference type="Pfam" id="PF00069">
    <property type="entry name" value="Pkinase"/>
    <property type="match status" value="2"/>
</dbReference>
<evidence type="ECO:0000259" key="11">
    <source>
        <dbReference type="PROSITE" id="PS51285"/>
    </source>
</evidence>
<name>A0AAE0IPL4_9PEZI</name>
<feature type="region of interest" description="Disordered" evidence="9">
    <location>
        <begin position="1"/>
        <end position="27"/>
    </location>
</feature>
<proteinExistence type="predicted"/>
<dbReference type="AlphaFoldDB" id="A0AAE0IPL4"/>
<dbReference type="PROSITE" id="PS51285">
    <property type="entry name" value="AGC_KINASE_CTER"/>
    <property type="match status" value="1"/>
</dbReference>
<evidence type="ECO:0000313" key="12">
    <source>
        <dbReference type="EMBL" id="KAK3328829.1"/>
    </source>
</evidence>
<dbReference type="PROSITE" id="PS50011">
    <property type="entry name" value="PROTEIN_KINASE_DOM"/>
    <property type="match status" value="1"/>
</dbReference>
<reference evidence="12" key="2">
    <citation type="submission" date="2023-06" db="EMBL/GenBank/DDBJ databases">
        <authorList>
            <consortium name="Lawrence Berkeley National Laboratory"/>
            <person name="Haridas S."/>
            <person name="Hensen N."/>
            <person name="Bonometti L."/>
            <person name="Westerberg I."/>
            <person name="Brannstrom I.O."/>
            <person name="Guillou S."/>
            <person name="Cros-Aarteil S."/>
            <person name="Calhoun S."/>
            <person name="Kuo A."/>
            <person name="Mondo S."/>
            <person name="Pangilinan J."/>
            <person name="Riley R."/>
            <person name="Labutti K."/>
            <person name="Andreopoulos B."/>
            <person name="Lipzen A."/>
            <person name="Chen C."/>
            <person name="Yanf M."/>
            <person name="Daum C."/>
            <person name="Ng V."/>
            <person name="Clum A."/>
            <person name="Steindorff A."/>
            <person name="Ohm R."/>
            <person name="Martin F."/>
            <person name="Silar P."/>
            <person name="Natvig D."/>
            <person name="Lalanne C."/>
            <person name="Gautier V."/>
            <person name="Ament-Velasquez S.L."/>
            <person name="Kruys A."/>
            <person name="Hutchinson M.I."/>
            <person name="Powell A.J."/>
            <person name="Barry K."/>
            <person name="Miller A.N."/>
            <person name="Grigoriev I.V."/>
            <person name="Debuchy R."/>
            <person name="Gladieux P."/>
            <person name="Thoren M.H."/>
            <person name="Johannesson H."/>
        </authorList>
    </citation>
    <scope>NUCLEOTIDE SEQUENCE</scope>
    <source>
        <strain evidence="12">CBS 118394</strain>
    </source>
</reference>
<keyword evidence="2" id="KW-0723">Serine/threonine-protein kinase</keyword>
<dbReference type="PANTHER" id="PTHR24356">
    <property type="entry name" value="SERINE/THREONINE-PROTEIN KINASE"/>
    <property type="match status" value="1"/>
</dbReference>
<evidence type="ECO:0000256" key="3">
    <source>
        <dbReference type="ARBA" id="ARBA00022679"/>
    </source>
</evidence>
<dbReference type="EC" id="2.7.11.1" evidence="1"/>
<sequence>MSNALFRSPMDPTVVHRSNSKGRPPLQQAAFRPLDAMLARADTPSPLSVTGSTPESNKHSLNGNSNLDMSPNYSTAQTSLDSRFQLPYSGFPLKDKAAGGPSQKWQPFNFHAQRASRRNTSATPSSPNSSNLTTIQESVIDKISPSIVTVEKAAGAKIAFETHFAERLRLLEPREIRLRSLNDRIAADSRLTAADCDAMRADFYRRESDHLRKLRVMKTRTLRALNADRRDPDACLVNDYEVIKILGKGSFGVVRLVREKPRDSNGQFPADGWSDGDRKQVYAMKVIRKSVNLRTNQEGHLRAERDFLVASEGCPWIVPLIASFQDNSNLYLVMEYMPGGDFLGLLIRQNTLHESAARFYVAEMVICVEAAHSLGFIHRDIKPDNFLVSASGHLKISDFGLAFDGHWSHDTTYYQSHRYSLLKKLGINVASDAQDRAESRSLQATTKLSSAIMTRIEKHEKKDLADGEPLLNWRNRCGNRTSAMSNVGTAQYMAPEVVEGKKYDARCDWWSIGVILYECLYGHTPFFSEEGRQGTKQNILKHKQTFGFPARPNVSHRCQNLIASLITDKDSRICSKRYRYKDLVNSQLSANPGGLVSSSSSNAGFGINSHRNRRNSQPSASSSEYAGRYVFPMDGEDIKAHKWFKSIPWGDLHRIQPPIVPQLKAIDDTHYFDEEDNISDWSDSDTSELDEREDDQQQVHPGMSFFPSARAPLAPPGTLESQLAASFKSHLFKTPNDNDRVEPIGEDGTNISRNGGLNINLNIYNNNRPPHGRMEDAQMAVRGFPPSVQKWAMATIAKPYDTTRVRNIEYQIDAIIGLTEQERTMLLEFVRVFGRKEQKRPRDLLLRDRATRRVCMEVRKKTAFLGYTWRRMKPNDNHTISRGFDERGYDENGYGSWGDANGMEYTTGGEEVVPTRMEVDDSDDEQQNVEHWEGVMLDGGGGGYGAAMQHAKARGA</sequence>
<keyword evidence="3" id="KW-0808">Transferase</keyword>
<dbReference type="InterPro" id="IPR011009">
    <property type="entry name" value="Kinase-like_dom_sf"/>
</dbReference>
<dbReference type="GO" id="GO:0005524">
    <property type="term" value="F:ATP binding"/>
    <property type="evidence" value="ECO:0007669"/>
    <property type="project" value="UniProtKB-KW"/>
</dbReference>
<evidence type="ECO:0000256" key="4">
    <source>
        <dbReference type="ARBA" id="ARBA00022741"/>
    </source>
</evidence>
<evidence type="ECO:0000256" key="7">
    <source>
        <dbReference type="ARBA" id="ARBA00047899"/>
    </source>
</evidence>
<feature type="region of interest" description="Disordered" evidence="9">
    <location>
        <begin position="42"/>
        <end position="75"/>
    </location>
</feature>
<feature type="region of interest" description="Disordered" evidence="9">
    <location>
        <begin position="112"/>
        <end position="132"/>
    </location>
</feature>
<keyword evidence="6" id="KW-0067">ATP-binding</keyword>
<evidence type="ECO:0000256" key="8">
    <source>
        <dbReference type="ARBA" id="ARBA00048679"/>
    </source>
</evidence>
<keyword evidence="13" id="KW-1185">Reference proteome</keyword>
<evidence type="ECO:0000256" key="9">
    <source>
        <dbReference type="SAM" id="MobiDB-lite"/>
    </source>
</evidence>
<evidence type="ECO:0000256" key="1">
    <source>
        <dbReference type="ARBA" id="ARBA00012513"/>
    </source>
</evidence>
<dbReference type="InterPro" id="IPR008271">
    <property type="entry name" value="Ser/Thr_kinase_AS"/>
</dbReference>
<dbReference type="GO" id="GO:0004674">
    <property type="term" value="F:protein serine/threonine kinase activity"/>
    <property type="evidence" value="ECO:0007669"/>
    <property type="project" value="UniProtKB-KW"/>
</dbReference>
<dbReference type="InterPro" id="IPR050236">
    <property type="entry name" value="Ser_Thr_kinase_AGC"/>
</dbReference>
<dbReference type="Gene3D" id="1.10.510.10">
    <property type="entry name" value="Transferase(Phosphotransferase) domain 1"/>
    <property type="match status" value="1"/>
</dbReference>
<keyword evidence="4" id="KW-0547">Nucleotide-binding</keyword>
<comment type="caution">
    <text evidence="12">The sequence shown here is derived from an EMBL/GenBank/DDBJ whole genome shotgun (WGS) entry which is preliminary data.</text>
</comment>
<dbReference type="Gene3D" id="3.30.200.20">
    <property type="entry name" value="Phosphorylase Kinase, domain 1"/>
    <property type="match status" value="1"/>
</dbReference>
<comment type="catalytic activity">
    <reaction evidence="7">
        <text>L-threonyl-[protein] + ATP = O-phospho-L-threonyl-[protein] + ADP + H(+)</text>
        <dbReference type="Rhea" id="RHEA:46608"/>
        <dbReference type="Rhea" id="RHEA-COMP:11060"/>
        <dbReference type="Rhea" id="RHEA-COMP:11605"/>
        <dbReference type="ChEBI" id="CHEBI:15378"/>
        <dbReference type="ChEBI" id="CHEBI:30013"/>
        <dbReference type="ChEBI" id="CHEBI:30616"/>
        <dbReference type="ChEBI" id="CHEBI:61977"/>
        <dbReference type="ChEBI" id="CHEBI:456216"/>
        <dbReference type="EC" id="2.7.11.1"/>
    </reaction>
</comment>
<evidence type="ECO:0000256" key="6">
    <source>
        <dbReference type="ARBA" id="ARBA00022840"/>
    </source>
</evidence>
<feature type="domain" description="Protein kinase" evidence="10">
    <location>
        <begin position="240"/>
        <end position="584"/>
    </location>
</feature>
<accession>A0AAE0IPL4</accession>
<dbReference type="PROSITE" id="PS00108">
    <property type="entry name" value="PROTEIN_KINASE_ST"/>
    <property type="match status" value="1"/>
</dbReference>
<feature type="compositionally biased region" description="Low complexity" evidence="9">
    <location>
        <begin position="119"/>
        <end position="132"/>
    </location>
</feature>
<evidence type="ECO:0000256" key="5">
    <source>
        <dbReference type="ARBA" id="ARBA00022777"/>
    </source>
</evidence>
<keyword evidence="5 12" id="KW-0418">Kinase</keyword>
<gene>
    <name evidence="12" type="ORF">B0H66DRAFT_571607</name>
</gene>
<organism evidence="12 13">
    <name type="scientific">Apodospora peruviana</name>
    <dbReference type="NCBI Taxonomy" id="516989"/>
    <lineage>
        <taxon>Eukaryota</taxon>
        <taxon>Fungi</taxon>
        <taxon>Dikarya</taxon>
        <taxon>Ascomycota</taxon>
        <taxon>Pezizomycotina</taxon>
        <taxon>Sordariomycetes</taxon>
        <taxon>Sordariomycetidae</taxon>
        <taxon>Sordariales</taxon>
        <taxon>Lasiosphaeriaceae</taxon>
        <taxon>Apodospora</taxon>
    </lineage>
</organism>
<dbReference type="SUPFAM" id="SSF56112">
    <property type="entry name" value="Protein kinase-like (PK-like)"/>
    <property type="match status" value="1"/>
</dbReference>